<proteinExistence type="predicted"/>
<comment type="caution">
    <text evidence="1">The sequence shown here is derived from an EMBL/GenBank/DDBJ whole genome shotgun (WGS) entry which is preliminary data.</text>
</comment>
<evidence type="ECO:0000313" key="1">
    <source>
        <dbReference type="EMBL" id="RED47741.1"/>
    </source>
</evidence>
<organism evidence="1 2">
    <name type="scientific">Aestuariispira insulae</name>
    <dbReference type="NCBI Taxonomy" id="1461337"/>
    <lineage>
        <taxon>Bacteria</taxon>
        <taxon>Pseudomonadati</taxon>
        <taxon>Pseudomonadota</taxon>
        <taxon>Alphaproteobacteria</taxon>
        <taxon>Rhodospirillales</taxon>
        <taxon>Kiloniellaceae</taxon>
        <taxon>Aestuariispira</taxon>
    </lineage>
</organism>
<dbReference type="AlphaFoldDB" id="A0A3D9HER6"/>
<dbReference type="Pfam" id="PF02585">
    <property type="entry name" value="PIG-L"/>
    <property type="match status" value="1"/>
</dbReference>
<dbReference type="SUPFAM" id="SSF102588">
    <property type="entry name" value="LmbE-like"/>
    <property type="match status" value="1"/>
</dbReference>
<dbReference type="InterPro" id="IPR024078">
    <property type="entry name" value="LmbE-like_dom_sf"/>
</dbReference>
<dbReference type="OrthoDB" id="116799at2"/>
<dbReference type="InterPro" id="IPR003737">
    <property type="entry name" value="GlcNAc_PI_deacetylase-related"/>
</dbReference>
<dbReference type="Proteomes" id="UP000256845">
    <property type="component" value="Unassembled WGS sequence"/>
</dbReference>
<reference evidence="1 2" key="1">
    <citation type="submission" date="2018-07" db="EMBL/GenBank/DDBJ databases">
        <title>Genomic Encyclopedia of Type Strains, Phase III (KMG-III): the genomes of soil and plant-associated and newly described type strains.</title>
        <authorList>
            <person name="Whitman W."/>
        </authorList>
    </citation>
    <scope>NUCLEOTIDE SEQUENCE [LARGE SCALE GENOMIC DNA]</scope>
    <source>
        <strain evidence="1 2">CECT 8488</strain>
    </source>
</reference>
<evidence type="ECO:0000313" key="2">
    <source>
        <dbReference type="Proteomes" id="UP000256845"/>
    </source>
</evidence>
<dbReference type="RefSeq" id="WP_115937904.1">
    <property type="nucleotide sequence ID" value="NZ_QRDW01000009.1"/>
</dbReference>
<keyword evidence="2" id="KW-1185">Reference proteome</keyword>
<dbReference type="Gene3D" id="3.40.50.10320">
    <property type="entry name" value="LmbE-like"/>
    <property type="match status" value="1"/>
</dbReference>
<dbReference type="EMBL" id="QRDW01000009">
    <property type="protein sequence ID" value="RED47741.1"/>
    <property type="molecule type" value="Genomic_DNA"/>
</dbReference>
<gene>
    <name evidence="1" type="ORF">DFP90_109105</name>
</gene>
<accession>A0A3D9HER6</accession>
<protein>
    <submittedName>
        <fullName evidence="1">LmbE family N-acetylglucosaminyl deacetylase</fullName>
    </submittedName>
</protein>
<name>A0A3D9HER6_9PROT</name>
<sequence length="249" mass="27226">MKRETLDIGLWQGLQVLSPHSDDAGFSCAGLLAHVARQQMPCLIQTIFSRSNYDPSDPQADADVVTALRMREDDTFVTWLGGGCQVSWEGFEEAYMRKAGFAEILSGQYDDGDQALMPPLLQAVMAKMADRVILLAPVGIGNHVDHLLVRDAALALSRHTGVELYLYEDLPYAARLLPNEVADYLAPMGNALGFRPCPYVFSTPDIQAAKQAGAACYPSQMQGDTGALIEKQTAEIGGEAYWRIEWQAA</sequence>